<name>A0ABS2JTT9_9GAMM</name>
<organism evidence="5 6">
    <name type="scientific">Dyella kyungheensis</name>
    <dbReference type="NCBI Taxonomy" id="1242174"/>
    <lineage>
        <taxon>Bacteria</taxon>
        <taxon>Pseudomonadati</taxon>
        <taxon>Pseudomonadota</taxon>
        <taxon>Gammaproteobacteria</taxon>
        <taxon>Lysobacterales</taxon>
        <taxon>Rhodanobacteraceae</taxon>
        <taxon>Dyella</taxon>
    </lineage>
</organism>
<dbReference type="InterPro" id="IPR051081">
    <property type="entry name" value="HTH_MetalResp_TranReg"/>
</dbReference>
<dbReference type="SMART" id="SM00418">
    <property type="entry name" value="HTH_ARSR"/>
    <property type="match status" value="1"/>
</dbReference>
<keyword evidence="6" id="KW-1185">Reference proteome</keyword>
<dbReference type="PANTHER" id="PTHR33154:SF33">
    <property type="entry name" value="TRANSCRIPTIONAL REPRESSOR SDPR"/>
    <property type="match status" value="1"/>
</dbReference>
<dbReference type="NCBIfam" id="NF033788">
    <property type="entry name" value="HTH_metalloreg"/>
    <property type="match status" value="1"/>
</dbReference>
<evidence type="ECO:0000256" key="2">
    <source>
        <dbReference type="ARBA" id="ARBA00023125"/>
    </source>
</evidence>
<dbReference type="CDD" id="cd00090">
    <property type="entry name" value="HTH_ARSR"/>
    <property type="match status" value="1"/>
</dbReference>
<gene>
    <name evidence="5" type="ORF">ISP20_11970</name>
</gene>
<dbReference type="PRINTS" id="PR00778">
    <property type="entry name" value="HTHARSR"/>
</dbReference>
<dbReference type="PROSITE" id="PS50987">
    <property type="entry name" value="HTH_ARSR_2"/>
    <property type="match status" value="1"/>
</dbReference>
<evidence type="ECO:0000313" key="5">
    <source>
        <dbReference type="EMBL" id="MBM7121872.1"/>
    </source>
</evidence>
<protein>
    <submittedName>
        <fullName evidence="5">Winged helix-turn-helix transcriptional regulator</fullName>
    </submittedName>
</protein>
<dbReference type="PANTHER" id="PTHR33154">
    <property type="entry name" value="TRANSCRIPTIONAL REGULATOR, ARSR FAMILY"/>
    <property type="match status" value="1"/>
</dbReference>
<dbReference type="InterPro" id="IPR047796">
    <property type="entry name" value="SdpR-like_repress"/>
</dbReference>
<dbReference type="InterPro" id="IPR001845">
    <property type="entry name" value="HTH_ArsR_DNA-bd_dom"/>
</dbReference>
<reference evidence="5 6" key="1">
    <citation type="submission" date="2020-10" db="EMBL/GenBank/DDBJ databases">
        <title>Phylogeny of dyella-like bacteria.</title>
        <authorList>
            <person name="Fu J."/>
        </authorList>
    </citation>
    <scope>NUCLEOTIDE SEQUENCE [LARGE SCALE GENOMIC DNA]</scope>
    <source>
        <strain evidence="5 6">THG-B117</strain>
    </source>
</reference>
<dbReference type="Proteomes" id="UP001430065">
    <property type="component" value="Unassembled WGS sequence"/>
</dbReference>
<feature type="domain" description="HTH arsR-type" evidence="4">
    <location>
        <begin position="1"/>
        <end position="87"/>
    </location>
</feature>
<evidence type="ECO:0000256" key="3">
    <source>
        <dbReference type="ARBA" id="ARBA00023163"/>
    </source>
</evidence>
<evidence type="ECO:0000313" key="6">
    <source>
        <dbReference type="Proteomes" id="UP001430065"/>
    </source>
</evidence>
<dbReference type="InterPro" id="IPR011991">
    <property type="entry name" value="ArsR-like_HTH"/>
</dbReference>
<dbReference type="EMBL" id="JADIKC010000005">
    <property type="protein sequence ID" value="MBM7121872.1"/>
    <property type="molecule type" value="Genomic_DNA"/>
</dbReference>
<comment type="caution">
    <text evidence="5">The sequence shown here is derived from an EMBL/GenBank/DDBJ whole genome shotgun (WGS) entry which is preliminary data.</text>
</comment>
<keyword evidence="3" id="KW-0804">Transcription</keyword>
<dbReference type="Pfam" id="PF12840">
    <property type="entry name" value="HTH_20"/>
    <property type="match status" value="1"/>
</dbReference>
<dbReference type="RefSeq" id="WP_204636328.1">
    <property type="nucleotide sequence ID" value="NZ_CP183983.1"/>
</dbReference>
<evidence type="ECO:0000259" key="4">
    <source>
        <dbReference type="PROSITE" id="PS50987"/>
    </source>
</evidence>
<dbReference type="SUPFAM" id="SSF46785">
    <property type="entry name" value="Winged helix' DNA-binding domain"/>
    <property type="match status" value="1"/>
</dbReference>
<dbReference type="Gene3D" id="1.10.10.10">
    <property type="entry name" value="Winged helix-like DNA-binding domain superfamily/Winged helix DNA-binding domain"/>
    <property type="match status" value="1"/>
</dbReference>
<keyword evidence="1" id="KW-0805">Transcription regulation</keyword>
<keyword evidence="2" id="KW-0238">DNA-binding</keyword>
<proteinExistence type="predicted"/>
<evidence type="ECO:0000256" key="1">
    <source>
        <dbReference type="ARBA" id="ARBA00023015"/>
    </source>
</evidence>
<sequence length="108" mass="11987">MNNVFKALADPTRRKVLELLRQRPMSAGELSEHFPVSRPTMSAHFAVLREADLIESNKIGTTILYQLKLSVLEDALLSFSQLFGIGAVERAATKPAGNGQPRKQPRRS</sequence>
<dbReference type="NCBIfam" id="NF033789">
    <property type="entry name" value="repress_SdpR"/>
    <property type="match status" value="1"/>
</dbReference>
<dbReference type="InterPro" id="IPR036388">
    <property type="entry name" value="WH-like_DNA-bd_sf"/>
</dbReference>
<accession>A0ABS2JTT9</accession>
<dbReference type="InterPro" id="IPR036390">
    <property type="entry name" value="WH_DNA-bd_sf"/>
</dbReference>